<dbReference type="Pfam" id="PF25273">
    <property type="entry name" value="DUF7869"/>
    <property type="match status" value="1"/>
</dbReference>
<comment type="caution">
    <text evidence="2">The sequence shown here is derived from an EMBL/GenBank/DDBJ whole genome shotgun (WGS) entry which is preliminary data.</text>
</comment>
<name>A0ABD1EVD6_HYPHA</name>
<proteinExistence type="predicted"/>
<dbReference type="EMBL" id="JBDJPC010000005">
    <property type="protein sequence ID" value="KAL1502774.1"/>
    <property type="molecule type" value="Genomic_DNA"/>
</dbReference>
<protein>
    <recommendedName>
        <fullName evidence="1">DUF7869 domain-containing protein</fullName>
    </recommendedName>
</protein>
<dbReference type="AlphaFoldDB" id="A0ABD1EVD6"/>
<organism evidence="2 3">
    <name type="scientific">Hypothenemus hampei</name>
    <name type="common">Coffee berry borer</name>
    <dbReference type="NCBI Taxonomy" id="57062"/>
    <lineage>
        <taxon>Eukaryota</taxon>
        <taxon>Metazoa</taxon>
        <taxon>Ecdysozoa</taxon>
        <taxon>Arthropoda</taxon>
        <taxon>Hexapoda</taxon>
        <taxon>Insecta</taxon>
        <taxon>Pterygota</taxon>
        <taxon>Neoptera</taxon>
        <taxon>Endopterygota</taxon>
        <taxon>Coleoptera</taxon>
        <taxon>Polyphaga</taxon>
        <taxon>Cucujiformia</taxon>
        <taxon>Curculionidae</taxon>
        <taxon>Scolytinae</taxon>
        <taxon>Hypothenemus</taxon>
    </lineage>
</organism>
<dbReference type="PANTHER" id="PTHR34415:SF1">
    <property type="entry name" value="INTEGRASE CATALYTIC DOMAIN-CONTAINING PROTEIN"/>
    <property type="match status" value="1"/>
</dbReference>
<evidence type="ECO:0000259" key="1">
    <source>
        <dbReference type="Pfam" id="PF25273"/>
    </source>
</evidence>
<evidence type="ECO:0000313" key="3">
    <source>
        <dbReference type="Proteomes" id="UP001566132"/>
    </source>
</evidence>
<sequence length="295" mass="34267">MLRRAAQKESQDMATSLEGLLYGPGIADIKIKIKQDSEQKENREEVLALAFDFMQNIQLPKSPVNEIFYYQQLTVCIFDNCWGQNKNHTVIRMLLALTDSRIFSKVLHNFPVRGHSFLPCYRDFALIKKELNKLDRIFTVHQITEIIIRSAKTIGKFSVKEVEATDIIDCNKWWQEFYKNNSVTEESKTLPRSEAISFNISGFSCFKYTTKLTGNVKVYPYIDGLVSHNFSLLHPGVADYEVNFPTHLAYPRGMIPIKKLKMDHIKKYSVFVDKEHKPFFDVILEWPTNNNPDKD</sequence>
<gene>
    <name evidence="2" type="ORF">ABEB36_007872</name>
</gene>
<reference evidence="2 3" key="1">
    <citation type="submission" date="2024-05" db="EMBL/GenBank/DDBJ databases">
        <title>Genetic variation in Jamaican populations of the coffee berry borer (Hypothenemus hampei).</title>
        <authorList>
            <person name="Errbii M."/>
            <person name="Myrie A."/>
        </authorList>
    </citation>
    <scope>NUCLEOTIDE SEQUENCE [LARGE SCALE GENOMIC DNA]</scope>
    <source>
        <strain evidence="2">JA-Hopewell-2020-01-JO</strain>
        <tissue evidence="2">Whole body</tissue>
    </source>
</reference>
<evidence type="ECO:0000313" key="2">
    <source>
        <dbReference type="EMBL" id="KAL1502774.1"/>
    </source>
</evidence>
<dbReference type="Proteomes" id="UP001566132">
    <property type="component" value="Unassembled WGS sequence"/>
</dbReference>
<accession>A0ABD1EVD6</accession>
<keyword evidence="3" id="KW-1185">Reference proteome</keyword>
<dbReference type="PANTHER" id="PTHR34415">
    <property type="entry name" value="INTEGRASE CATALYTIC DOMAIN-CONTAINING PROTEIN"/>
    <property type="match status" value="1"/>
</dbReference>
<dbReference type="InterPro" id="IPR057191">
    <property type="entry name" value="DUF7869"/>
</dbReference>
<feature type="domain" description="DUF7869" evidence="1">
    <location>
        <begin position="66"/>
        <end position="182"/>
    </location>
</feature>